<dbReference type="PANTHER" id="PTHR24419:SF18">
    <property type="entry name" value="SERINE_THREONINE-PROTEIN KINASE HASPIN"/>
    <property type="match status" value="1"/>
</dbReference>
<keyword evidence="5" id="KW-0418">Kinase</keyword>
<evidence type="ECO:0000256" key="7">
    <source>
        <dbReference type="ARBA" id="ARBA00047899"/>
    </source>
</evidence>
<feature type="region of interest" description="Disordered" evidence="9">
    <location>
        <begin position="510"/>
        <end position="566"/>
    </location>
</feature>
<evidence type="ECO:0000313" key="11">
    <source>
        <dbReference type="EMBL" id="KAF2867401.1"/>
    </source>
</evidence>
<dbReference type="Gene3D" id="1.10.510.10">
    <property type="entry name" value="Transferase(Phosphotransferase) domain 1"/>
    <property type="match status" value="1"/>
</dbReference>
<comment type="catalytic activity">
    <reaction evidence="7">
        <text>L-threonyl-[protein] + ATP = O-phospho-L-threonyl-[protein] + ADP + H(+)</text>
        <dbReference type="Rhea" id="RHEA:46608"/>
        <dbReference type="Rhea" id="RHEA-COMP:11060"/>
        <dbReference type="Rhea" id="RHEA-COMP:11605"/>
        <dbReference type="ChEBI" id="CHEBI:15378"/>
        <dbReference type="ChEBI" id="CHEBI:30013"/>
        <dbReference type="ChEBI" id="CHEBI:30616"/>
        <dbReference type="ChEBI" id="CHEBI:61977"/>
        <dbReference type="ChEBI" id="CHEBI:456216"/>
        <dbReference type="EC" id="2.7.11.1"/>
    </reaction>
</comment>
<feature type="compositionally biased region" description="Polar residues" evidence="9">
    <location>
        <begin position="113"/>
        <end position="139"/>
    </location>
</feature>
<dbReference type="AlphaFoldDB" id="A0A7C8M4E6"/>
<proteinExistence type="predicted"/>
<feature type="compositionally biased region" description="Basic and acidic residues" evidence="9">
    <location>
        <begin position="45"/>
        <end position="57"/>
    </location>
</feature>
<evidence type="ECO:0000256" key="4">
    <source>
        <dbReference type="ARBA" id="ARBA00022741"/>
    </source>
</evidence>
<evidence type="ECO:0000259" key="10">
    <source>
        <dbReference type="SMART" id="SM01331"/>
    </source>
</evidence>
<sequence>MPAKQVYGKRAVAKPSATYSKFLSPDKDEFLVGEAGPKVKPSQNEGHEKRQKEKKTSEPNNAIEEIEAELGALTLGGGHGVDDKEVVRHKEEATKKDCASNGIDTQTKKHSPSKPTGQSQGRITTQHVGGQSAATTTPVRTAKPRPPKTERPEAPPPNMHFPPTPDATPEPLDIYSAYAAPLLPLSDWNKLVSFDEWSDAIDEHFEITKIAEASFSEVYRLSATSAKKGTREESVLKVVALKTPPRNTRESKDLKIQAEKERAQREENDQWKSQVQDVYSELRLLQNLNDIPGFTHFRDLTILQGRPSTSFTHAWKAWNKTRPRGKKSEFPDPSKKASYEDTQLWAIIEMEDAGTDCEKVMDAGGMGTIWEVWDVFWGVCLSVAKAEAACRFEHRDLHLENICIRSSRAGGGVIEPTIKDPLRRKLGFSGLETTVIDYTLSRADIVQRPSASPSSPSLFCGPASTSALSSNTPDVVYLDLDKDPALFEGDAAHEYQYEIYRYMRTAANISAQPLHQQPTQSTTPRRSPRKPQPQPQYQSPPQAPSPLRRSPRKSTHHPASAPPPSTWSLFHPRTNLVWLHFVLAKLLDHLSGYEPAALSTRAVMANVVGVHAADAAKVHKRAVKLHRVLQRVAAALEPDVLLGNGEGEALGSATEVVVWAVERAWLGVGDVEGGT</sequence>
<accession>A0A7C8M4E6</accession>
<evidence type="ECO:0000256" key="3">
    <source>
        <dbReference type="ARBA" id="ARBA00022679"/>
    </source>
</evidence>
<dbReference type="Pfam" id="PF12330">
    <property type="entry name" value="Haspin_kinase"/>
    <property type="match status" value="1"/>
</dbReference>
<comment type="catalytic activity">
    <reaction evidence="8">
        <text>L-seryl-[protein] + ATP = O-phospho-L-seryl-[protein] + ADP + H(+)</text>
        <dbReference type="Rhea" id="RHEA:17989"/>
        <dbReference type="Rhea" id="RHEA-COMP:9863"/>
        <dbReference type="Rhea" id="RHEA-COMP:11604"/>
        <dbReference type="ChEBI" id="CHEBI:15378"/>
        <dbReference type="ChEBI" id="CHEBI:29999"/>
        <dbReference type="ChEBI" id="CHEBI:30616"/>
        <dbReference type="ChEBI" id="CHEBI:83421"/>
        <dbReference type="ChEBI" id="CHEBI:456216"/>
        <dbReference type="EC" id="2.7.11.1"/>
    </reaction>
</comment>
<dbReference type="GO" id="GO:0072354">
    <property type="term" value="F:histone H3T3 kinase activity"/>
    <property type="evidence" value="ECO:0007669"/>
    <property type="project" value="TreeGrafter"/>
</dbReference>
<dbReference type="GO" id="GO:0000278">
    <property type="term" value="P:mitotic cell cycle"/>
    <property type="evidence" value="ECO:0007669"/>
    <property type="project" value="TreeGrafter"/>
</dbReference>
<comment type="caution">
    <text evidence="11">The sequence shown here is derived from an EMBL/GenBank/DDBJ whole genome shotgun (WGS) entry which is preliminary data.</text>
</comment>
<evidence type="ECO:0000256" key="6">
    <source>
        <dbReference type="ARBA" id="ARBA00022840"/>
    </source>
</evidence>
<organism evidence="11 12">
    <name type="scientific">Massariosphaeria phaeospora</name>
    <dbReference type="NCBI Taxonomy" id="100035"/>
    <lineage>
        <taxon>Eukaryota</taxon>
        <taxon>Fungi</taxon>
        <taxon>Dikarya</taxon>
        <taxon>Ascomycota</taxon>
        <taxon>Pezizomycotina</taxon>
        <taxon>Dothideomycetes</taxon>
        <taxon>Pleosporomycetidae</taxon>
        <taxon>Pleosporales</taxon>
        <taxon>Pleosporales incertae sedis</taxon>
        <taxon>Massariosphaeria</taxon>
    </lineage>
</organism>
<keyword evidence="4" id="KW-0547">Nucleotide-binding</keyword>
<dbReference type="EC" id="2.7.11.1" evidence="1"/>
<feature type="domain" description="Serine/threonine-protein kinase haspin C-terminal" evidence="10">
    <location>
        <begin position="484"/>
        <end position="630"/>
    </location>
</feature>
<dbReference type="Proteomes" id="UP000481861">
    <property type="component" value="Unassembled WGS sequence"/>
</dbReference>
<dbReference type="GO" id="GO:0035556">
    <property type="term" value="P:intracellular signal transduction"/>
    <property type="evidence" value="ECO:0007669"/>
    <property type="project" value="TreeGrafter"/>
</dbReference>
<name>A0A7C8M4E6_9PLEO</name>
<evidence type="ECO:0000256" key="1">
    <source>
        <dbReference type="ARBA" id="ARBA00012513"/>
    </source>
</evidence>
<dbReference type="Gene3D" id="3.30.200.20">
    <property type="entry name" value="Phosphorylase Kinase, domain 1"/>
    <property type="match status" value="1"/>
</dbReference>
<dbReference type="PANTHER" id="PTHR24419">
    <property type="entry name" value="INTERLEUKIN-1 RECEPTOR-ASSOCIATED KINASE"/>
    <property type="match status" value="1"/>
</dbReference>
<feature type="region of interest" description="Disordered" evidence="9">
    <location>
        <begin position="32"/>
        <end position="167"/>
    </location>
</feature>
<keyword evidence="12" id="KW-1185">Reference proteome</keyword>
<reference evidence="11 12" key="1">
    <citation type="submission" date="2020-01" db="EMBL/GenBank/DDBJ databases">
        <authorList>
            <consortium name="DOE Joint Genome Institute"/>
            <person name="Haridas S."/>
            <person name="Albert R."/>
            <person name="Binder M."/>
            <person name="Bloem J."/>
            <person name="Labutti K."/>
            <person name="Salamov A."/>
            <person name="Andreopoulos B."/>
            <person name="Baker S.E."/>
            <person name="Barry K."/>
            <person name="Bills G."/>
            <person name="Bluhm B.H."/>
            <person name="Cannon C."/>
            <person name="Castanera R."/>
            <person name="Culley D.E."/>
            <person name="Daum C."/>
            <person name="Ezra D."/>
            <person name="Gonzalez J.B."/>
            <person name="Henrissat B."/>
            <person name="Kuo A."/>
            <person name="Liang C."/>
            <person name="Lipzen A."/>
            <person name="Lutzoni F."/>
            <person name="Magnuson J."/>
            <person name="Mondo S."/>
            <person name="Nolan M."/>
            <person name="Ohm R."/>
            <person name="Pangilinan J."/>
            <person name="Park H.-J.H."/>
            <person name="Ramirez L."/>
            <person name="Alfaro M."/>
            <person name="Sun H."/>
            <person name="Tritt A."/>
            <person name="Yoshinaga Y."/>
            <person name="Zwiers L.-H.L."/>
            <person name="Turgeon B.G."/>
            <person name="Goodwin S.B."/>
            <person name="Spatafora J.W."/>
            <person name="Crous P.W."/>
            <person name="Grigoriev I.V."/>
        </authorList>
    </citation>
    <scope>NUCLEOTIDE SEQUENCE [LARGE SCALE GENOMIC DNA]</scope>
    <source>
        <strain evidence="11 12">CBS 611.86</strain>
    </source>
</reference>
<feature type="compositionally biased region" description="Basic and acidic residues" evidence="9">
    <location>
        <begin position="80"/>
        <end position="98"/>
    </location>
</feature>
<dbReference type="InterPro" id="IPR011009">
    <property type="entry name" value="Kinase-like_dom_sf"/>
</dbReference>
<gene>
    <name evidence="11" type="ORF">BDV95DRAFT_631161</name>
</gene>
<dbReference type="InterPro" id="IPR024604">
    <property type="entry name" value="GSG2_C"/>
</dbReference>
<feature type="compositionally biased region" description="Pro residues" evidence="9">
    <location>
        <begin position="154"/>
        <end position="167"/>
    </location>
</feature>
<dbReference type="SMART" id="SM01331">
    <property type="entry name" value="DUF3635"/>
    <property type="match status" value="1"/>
</dbReference>
<dbReference type="EMBL" id="JAADJZ010000023">
    <property type="protein sequence ID" value="KAF2867401.1"/>
    <property type="molecule type" value="Genomic_DNA"/>
</dbReference>
<dbReference type="GO" id="GO:0005737">
    <property type="term" value="C:cytoplasm"/>
    <property type="evidence" value="ECO:0007669"/>
    <property type="project" value="TreeGrafter"/>
</dbReference>
<evidence type="ECO:0000256" key="9">
    <source>
        <dbReference type="SAM" id="MobiDB-lite"/>
    </source>
</evidence>
<dbReference type="GO" id="GO:0005524">
    <property type="term" value="F:ATP binding"/>
    <property type="evidence" value="ECO:0007669"/>
    <property type="project" value="UniProtKB-KW"/>
</dbReference>
<evidence type="ECO:0000256" key="5">
    <source>
        <dbReference type="ARBA" id="ARBA00022777"/>
    </source>
</evidence>
<evidence type="ECO:0000313" key="12">
    <source>
        <dbReference type="Proteomes" id="UP000481861"/>
    </source>
</evidence>
<feature type="compositionally biased region" description="Low complexity" evidence="9">
    <location>
        <begin position="516"/>
        <end position="525"/>
    </location>
</feature>
<protein>
    <recommendedName>
        <fullName evidence="1">non-specific serine/threonine protein kinase</fullName>
        <ecNumber evidence="1">2.7.11.1</ecNumber>
    </recommendedName>
</protein>
<keyword evidence="3" id="KW-0808">Transferase</keyword>
<evidence type="ECO:0000256" key="2">
    <source>
        <dbReference type="ARBA" id="ARBA00022527"/>
    </source>
</evidence>
<keyword evidence="2" id="KW-0723">Serine/threonine-protein kinase</keyword>
<dbReference type="SUPFAM" id="SSF56112">
    <property type="entry name" value="Protein kinase-like (PK-like)"/>
    <property type="match status" value="1"/>
</dbReference>
<dbReference type="OrthoDB" id="21018at2759"/>
<evidence type="ECO:0000256" key="8">
    <source>
        <dbReference type="ARBA" id="ARBA00048679"/>
    </source>
</evidence>
<keyword evidence="6" id="KW-0067">ATP-binding</keyword>
<dbReference type="GO" id="GO:0005634">
    <property type="term" value="C:nucleus"/>
    <property type="evidence" value="ECO:0007669"/>
    <property type="project" value="TreeGrafter"/>
</dbReference>